<evidence type="ECO:0000313" key="6">
    <source>
        <dbReference type="EMBL" id="GAA2204680.1"/>
    </source>
</evidence>
<sequence length="592" mass="63264">MNGLSEVFAAVRPRPEVAARYRAQGWWRDRTPLDDLRDAAATVPGRVALINWRHAERRVCRLTFAELAGHVERHAAGLSRLGIARGDVVAVQLPSWWELAVLALACAHRGAVFMPMHVDTGAREAERMLAATAAGVLVTVDRWGNSEPARALADRAGRLPALRHLVVIGDDLPAGALDYGACLRDAPGTCEPTPLGPDEVALLHASSGTTGHPTWALHSFNTTHAALARGQRAGEASTAPAASARAVLASPAYARGYRQVIAATVLSRGPAVFADCHDPRAVLDLIATYEVARLPSTPIGLERLAQAQLAEPRPLTGLRLAISFGSSLYAHQARLIRQAFGVPLLNAWGSTEASACTSTTQGDPPDWAEHSIGRPRPGVELRLEPPGQAGTGQSGMREDGMREDGMREDGMREDGMREDGAGEDGVGEIAVRSASVCLGTVDRDGSGLAWRPDDTGGWYHSGDLARDDGRGGLRHVGRVAERISCQNRLVPVFSVEEALHAHPDIREVAVVGYHDPRAGQRAAAVIVPAPGAGPPEVAELRRFLTDCGMTSWYHPTRVRAVPALPRTAMGKVRKDLLRRQLEDAGDMGTETT</sequence>
<dbReference type="InterPro" id="IPR045851">
    <property type="entry name" value="AMP-bd_C_sf"/>
</dbReference>
<dbReference type="Proteomes" id="UP001499843">
    <property type="component" value="Unassembled WGS sequence"/>
</dbReference>
<keyword evidence="7" id="KW-1185">Reference proteome</keyword>
<evidence type="ECO:0000259" key="5">
    <source>
        <dbReference type="Pfam" id="PF13193"/>
    </source>
</evidence>
<proteinExistence type="inferred from homology"/>
<dbReference type="InterPro" id="IPR025110">
    <property type="entry name" value="AMP-bd_C"/>
</dbReference>
<gene>
    <name evidence="6" type="ORF">GCM10009850_004880</name>
</gene>
<feature type="region of interest" description="Disordered" evidence="3">
    <location>
        <begin position="355"/>
        <end position="423"/>
    </location>
</feature>
<accession>A0ABP5P2G1</accession>
<evidence type="ECO:0000256" key="1">
    <source>
        <dbReference type="ARBA" id="ARBA00006432"/>
    </source>
</evidence>
<comment type="similarity">
    <text evidence="1">Belongs to the ATP-dependent AMP-binding enzyme family.</text>
</comment>
<dbReference type="Gene3D" id="3.40.50.12780">
    <property type="entry name" value="N-terminal domain of ligase-like"/>
    <property type="match status" value="1"/>
</dbReference>
<feature type="compositionally biased region" description="Basic and acidic residues" evidence="3">
    <location>
        <begin position="367"/>
        <end position="383"/>
    </location>
</feature>
<protein>
    <submittedName>
        <fullName evidence="6">AMP-binding protein</fullName>
    </submittedName>
</protein>
<dbReference type="InterPro" id="IPR042099">
    <property type="entry name" value="ANL_N_sf"/>
</dbReference>
<organism evidence="6 7">
    <name type="scientific">Nonomuraea monospora</name>
    <dbReference type="NCBI Taxonomy" id="568818"/>
    <lineage>
        <taxon>Bacteria</taxon>
        <taxon>Bacillati</taxon>
        <taxon>Actinomycetota</taxon>
        <taxon>Actinomycetes</taxon>
        <taxon>Streptosporangiales</taxon>
        <taxon>Streptosporangiaceae</taxon>
        <taxon>Nonomuraea</taxon>
    </lineage>
</organism>
<comment type="caution">
    <text evidence="6">The sequence shown here is derived from an EMBL/GenBank/DDBJ whole genome shotgun (WGS) entry which is preliminary data.</text>
</comment>
<evidence type="ECO:0000256" key="2">
    <source>
        <dbReference type="ARBA" id="ARBA00022598"/>
    </source>
</evidence>
<feature type="domain" description="AMP-binding enzyme C-terminal" evidence="5">
    <location>
        <begin position="495"/>
        <end position="571"/>
    </location>
</feature>
<name>A0ABP5P2G1_9ACTN</name>
<dbReference type="InterPro" id="IPR000873">
    <property type="entry name" value="AMP-dep_synth/lig_dom"/>
</dbReference>
<dbReference type="PANTHER" id="PTHR43201:SF5">
    <property type="entry name" value="MEDIUM-CHAIN ACYL-COA LIGASE ACSF2, MITOCHONDRIAL"/>
    <property type="match status" value="1"/>
</dbReference>
<dbReference type="RefSeq" id="WP_344470506.1">
    <property type="nucleotide sequence ID" value="NZ_BAAAQX010000001.1"/>
</dbReference>
<dbReference type="Pfam" id="PF13193">
    <property type="entry name" value="AMP-binding_C"/>
    <property type="match status" value="1"/>
</dbReference>
<dbReference type="Pfam" id="PF00501">
    <property type="entry name" value="AMP-binding"/>
    <property type="match status" value="1"/>
</dbReference>
<dbReference type="SUPFAM" id="SSF56801">
    <property type="entry name" value="Acetyl-CoA synthetase-like"/>
    <property type="match status" value="1"/>
</dbReference>
<keyword evidence="2" id="KW-0436">Ligase</keyword>
<feature type="compositionally biased region" description="Basic and acidic residues" evidence="3">
    <location>
        <begin position="396"/>
        <end position="420"/>
    </location>
</feature>
<feature type="domain" description="AMP-dependent synthetase/ligase" evidence="4">
    <location>
        <begin position="37"/>
        <end position="383"/>
    </location>
</feature>
<dbReference type="PANTHER" id="PTHR43201">
    <property type="entry name" value="ACYL-COA SYNTHETASE"/>
    <property type="match status" value="1"/>
</dbReference>
<evidence type="ECO:0000259" key="4">
    <source>
        <dbReference type="Pfam" id="PF00501"/>
    </source>
</evidence>
<dbReference type="EMBL" id="BAAAQX010000001">
    <property type="protein sequence ID" value="GAA2204680.1"/>
    <property type="molecule type" value="Genomic_DNA"/>
</dbReference>
<dbReference type="Gene3D" id="3.30.300.30">
    <property type="match status" value="1"/>
</dbReference>
<evidence type="ECO:0000313" key="7">
    <source>
        <dbReference type="Proteomes" id="UP001499843"/>
    </source>
</evidence>
<reference evidence="7" key="1">
    <citation type="journal article" date="2019" name="Int. J. Syst. Evol. Microbiol.">
        <title>The Global Catalogue of Microorganisms (GCM) 10K type strain sequencing project: providing services to taxonomists for standard genome sequencing and annotation.</title>
        <authorList>
            <consortium name="The Broad Institute Genomics Platform"/>
            <consortium name="The Broad Institute Genome Sequencing Center for Infectious Disease"/>
            <person name="Wu L."/>
            <person name="Ma J."/>
        </authorList>
    </citation>
    <scope>NUCLEOTIDE SEQUENCE [LARGE SCALE GENOMIC DNA]</scope>
    <source>
        <strain evidence="7">JCM 16114</strain>
    </source>
</reference>
<evidence type="ECO:0000256" key="3">
    <source>
        <dbReference type="SAM" id="MobiDB-lite"/>
    </source>
</evidence>